<dbReference type="Gene3D" id="3.40.570.10">
    <property type="entry name" value="Extracellular Endonuclease, subunit A"/>
    <property type="match status" value="1"/>
</dbReference>
<evidence type="ECO:0000256" key="8">
    <source>
        <dbReference type="PIRSR" id="PIRSR640255-1"/>
    </source>
</evidence>
<dbReference type="GO" id="GO:0004521">
    <property type="term" value="F:RNA endonuclease activity"/>
    <property type="evidence" value="ECO:0007669"/>
    <property type="project" value="TreeGrafter"/>
</dbReference>
<evidence type="ECO:0000256" key="1">
    <source>
        <dbReference type="ARBA" id="ARBA00001946"/>
    </source>
</evidence>
<keyword evidence="7" id="KW-0460">Magnesium</keyword>
<keyword evidence="6" id="KW-0378">Hydrolase</keyword>
<comment type="cofactor">
    <cofactor evidence="1">
        <name>Mg(2+)</name>
        <dbReference type="ChEBI" id="CHEBI:18420"/>
    </cofactor>
</comment>
<evidence type="ECO:0000256" key="7">
    <source>
        <dbReference type="ARBA" id="ARBA00022842"/>
    </source>
</evidence>
<evidence type="ECO:0000313" key="14">
    <source>
        <dbReference type="Proteomes" id="UP000247498"/>
    </source>
</evidence>
<dbReference type="InterPro" id="IPR044925">
    <property type="entry name" value="His-Me_finger_sf"/>
</dbReference>
<dbReference type="InterPro" id="IPR040255">
    <property type="entry name" value="Non-specific_endonuclease"/>
</dbReference>
<dbReference type="EMBL" id="BDRX01000017">
    <property type="protein sequence ID" value="GBF90528.1"/>
    <property type="molecule type" value="Genomic_DNA"/>
</dbReference>
<dbReference type="InterPro" id="IPR020821">
    <property type="entry name" value="ENPP1-3/EXOG-like_nuc-like"/>
</dbReference>
<evidence type="ECO:0000259" key="11">
    <source>
        <dbReference type="SMART" id="SM00477"/>
    </source>
</evidence>
<dbReference type="SMART" id="SM00892">
    <property type="entry name" value="Endonuclease_NS"/>
    <property type="match status" value="1"/>
</dbReference>
<dbReference type="SMR" id="A0A2V0NS84"/>
<feature type="domain" description="ENPP1-3/EXOG-like endonuclease/phosphodiesterase" evidence="11">
    <location>
        <begin position="72"/>
        <end position="292"/>
    </location>
</feature>
<evidence type="ECO:0000256" key="6">
    <source>
        <dbReference type="ARBA" id="ARBA00022801"/>
    </source>
</evidence>
<keyword evidence="3" id="KW-0540">Nuclease</keyword>
<dbReference type="AlphaFoldDB" id="A0A2V0NS84"/>
<evidence type="ECO:0000313" key="13">
    <source>
        <dbReference type="EMBL" id="GBF90528.1"/>
    </source>
</evidence>
<reference evidence="13 14" key="1">
    <citation type="journal article" date="2018" name="Sci. Rep.">
        <title>Raphidocelis subcapitata (=Pseudokirchneriella subcapitata) provides an insight into genome evolution and environmental adaptations in the Sphaeropleales.</title>
        <authorList>
            <person name="Suzuki S."/>
            <person name="Yamaguchi H."/>
            <person name="Nakajima N."/>
            <person name="Kawachi M."/>
        </authorList>
    </citation>
    <scope>NUCLEOTIDE SEQUENCE [LARGE SCALE GENOMIC DNA]</scope>
    <source>
        <strain evidence="13 14">NIES-35</strain>
    </source>
</reference>
<keyword evidence="5 13" id="KW-0255">Endonuclease</keyword>
<keyword evidence="14" id="KW-1185">Reference proteome</keyword>
<dbReference type="Proteomes" id="UP000247498">
    <property type="component" value="Unassembled WGS sequence"/>
</dbReference>
<dbReference type="STRING" id="307507.A0A2V0NS84"/>
<dbReference type="GO" id="GO:0046872">
    <property type="term" value="F:metal ion binding"/>
    <property type="evidence" value="ECO:0007669"/>
    <property type="project" value="UniProtKB-KW"/>
</dbReference>
<dbReference type="GO" id="GO:0005743">
    <property type="term" value="C:mitochondrial inner membrane"/>
    <property type="evidence" value="ECO:0007669"/>
    <property type="project" value="TreeGrafter"/>
</dbReference>
<name>A0A2V0NS84_9CHLO</name>
<sequence length="435" mass="46397">MDLRLRNIAVGFAVGAGLGVGGAIAYIKANGGAVPRPQQAWAMAGGRPVTQKDLEHPALKFGLPQTEQLRFFSGFVSCFDSATRNPKWVLEFISKDSLKGEGARDQSTFYEDTSIEERFRSKLADFQDSGYDRGHMAPAANHKGSQKAMDDTFALTNISPQVGAGFNRDYWARFEKFVKDVARRSDGVYVVTGPLYLPTPDADAATGRPGWRMQYPMIGKPPQLVAVPTHYFKVVLAENSSGANGGHTAALGAFVMPNAPIDPDTPLSAYAVPLDALECVAGARFFPGYVSERRRAAVDRAAVAWQEDGRRRMRILARAGLAQEQAVMLPERATVDAITASPQPTRSNNWGWGKKRDAAAAAAGGGGGADVVDVPVPKTSGGDGAIHVCELLACRLPPERWWENNGQGPSGGRKGRGGGGGGGSVDRGQSLKSRL</sequence>
<dbReference type="InParanoid" id="A0A2V0NS84"/>
<dbReference type="GO" id="GO:0005634">
    <property type="term" value="C:nucleus"/>
    <property type="evidence" value="ECO:0007669"/>
    <property type="project" value="TreeGrafter"/>
</dbReference>
<feature type="region of interest" description="Disordered" evidence="10">
    <location>
        <begin position="402"/>
        <end position="435"/>
    </location>
</feature>
<dbReference type="CDD" id="cd00091">
    <property type="entry name" value="NUC"/>
    <property type="match status" value="1"/>
</dbReference>
<dbReference type="InterPro" id="IPR018524">
    <property type="entry name" value="DNA/RNA_endonuclease_AS"/>
</dbReference>
<dbReference type="GO" id="GO:0000014">
    <property type="term" value="F:single-stranded DNA endodeoxyribonuclease activity"/>
    <property type="evidence" value="ECO:0007669"/>
    <property type="project" value="TreeGrafter"/>
</dbReference>
<accession>A0A2V0NS84</accession>
<feature type="domain" description="DNA/RNA non-specific endonuclease/pyrophosphatase/phosphodiesterase" evidence="12">
    <location>
        <begin position="71"/>
        <end position="292"/>
    </location>
</feature>
<organism evidence="13 14">
    <name type="scientific">Raphidocelis subcapitata</name>
    <dbReference type="NCBI Taxonomy" id="307507"/>
    <lineage>
        <taxon>Eukaryota</taxon>
        <taxon>Viridiplantae</taxon>
        <taxon>Chlorophyta</taxon>
        <taxon>core chlorophytes</taxon>
        <taxon>Chlorophyceae</taxon>
        <taxon>CS clade</taxon>
        <taxon>Sphaeropleales</taxon>
        <taxon>Selenastraceae</taxon>
        <taxon>Raphidocelis</taxon>
    </lineage>
</organism>
<dbReference type="InterPro" id="IPR001604">
    <property type="entry name" value="Endo_G_ENPP1-like_dom"/>
</dbReference>
<protein>
    <submittedName>
        <fullName evidence="13">DNA RNA non-specific endonuclease</fullName>
    </submittedName>
</protein>
<evidence type="ECO:0000256" key="4">
    <source>
        <dbReference type="ARBA" id="ARBA00022723"/>
    </source>
</evidence>
<comment type="similarity">
    <text evidence="2">Belongs to the DNA/RNA non-specific endonuclease family.</text>
</comment>
<evidence type="ECO:0000256" key="9">
    <source>
        <dbReference type="PIRSR" id="PIRSR640255-2"/>
    </source>
</evidence>
<gene>
    <name evidence="13" type="ORF">Rsub_03524</name>
</gene>
<dbReference type="PANTHER" id="PTHR13966">
    <property type="entry name" value="ENDONUCLEASE RELATED"/>
    <property type="match status" value="1"/>
</dbReference>
<evidence type="ECO:0000256" key="10">
    <source>
        <dbReference type="SAM" id="MobiDB-lite"/>
    </source>
</evidence>
<comment type="caution">
    <text evidence="13">The sequence shown here is derived from an EMBL/GenBank/DDBJ whole genome shotgun (WGS) entry which is preliminary data.</text>
</comment>
<dbReference type="OrthoDB" id="5418055at2759"/>
<dbReference type="SUPFAM" id="SSF54060">
    <property type="entry name" value="His-Me finger endonucleases"/>
    <property type="match status" value="1"/>
</dbReference>
<feature type="compositionally biased region" description="Low complexity" evidence="10">
    <location>
        <begin position="426"/>
        <end position="435"/>
    </location>
</feature>
<keyword evidence="4 9" id="KW-0479">Metal-binding</keyword>
<feature type="active site" description="Proton acceptor" evidence="8">
    <location>
        <position position="135"/>
    </location>
</feature>
<dbReference type="Pfam" id="PF01223">
    <property type="entry name" value="Endonuclease_NS"/>
    <property type="match status" value="1"/>
</dbReference>
<dbReference type="GO" id="GO:0003676">
    <property type="term" value="F:nucleic acid binding"/>
    <property type="evidence" value="ECO:0007669"/>
    <property type="project" value="InterPro"/>
</dbReference>
<dbReference type="InterPro" id="IPR044929">
    <property type="entry name" value="DNA/RNA_non-sp_Endonuclease_sf"/>
</dbReference>
<dbReference type="SMART" id="SM00477">
    <property type="entry name" value="NUC"/>
    <property type="match status" value="1"/>
</dbReference>
<evidence type="ECO:0000256" key="3">
    <source>
        <dbReference type="ARBA" id="ARBA00022722"/>
    </source>
</evidence>
<feature type="compositionally biased region" description="Gly residues" evidence="10">
    <location>
        <begin position="408"/>
        <end position="425"/>
    </location>
</feature>
<feature type="binding site" evidence="9">
    <location>
        <position position="167"/>
    </location>
    <ligand>
        <name>Mg(2+)</name>
        <dbReference type="ChEBI" id="CHEBI:18420"/>
        <note>catalytic</note>
    </ligand>
</feature>
<evidence type="ECO:0000256" key="5">
    <source>
        <dbReference type="ARBA" id="ARBA00022759"/>
    </source>
</evidence>
<dbReference type="PROSITE" id="PS01070">
    <property type="entry name" value="NUCLEASE_NON_SPEC"/>
    <property type="match status" value="1"/>
</dbReference>
<evidence type="ECO:0000259" key="12">
    <source>
        <dbReference type="SMART" id="SM00892"/>
    </source>
</evidence>
<evidence type="ECO:0000256" key="2">
    <source>
        <dbReference type="ARBA" id="ARBA00010052"/>
    </source>
</evidence>
<proteinExistence type="inferred from homology"/>
<dbReference type="PANTHER" id="PTHR13966:SF5">
    <property type="entry name" value="ENDONUCLEASE G, MITOCHONDRIAL"/>
    <property type="match status" value="1"/>
</dbReference>